<dbReference type="InterPro" id="IPR029044">
    <property type="entry name" value="Nucleotide-diphossugar_trans"/>
</dbReference>
<dbReference type="Pfam" id="PF00483">
    <property type="entry name" value="NTP_transferase"/>
    <property type="match status" value="1"/>
</dbReference>
<keyword evidence="5" id="KW-1185">Reference proteome</keyword>
<reference evidence="4" key="1">
    <citation type="submission" date="2010-05" db="EMBL/GenBank/DDBJ databases">
        <title>The draft genome of Desulfonatronospira thiodismutans ASO3-1.</title>
        <authorList>
            <consortium name="US DOE Joint Genome Institute (JGI-PGF)"/>
            <person name="Lucas S."/>
            <person name="Copeland A."/>
            <person name="Lapidus A."/>
            <person name="Cheng J.-F."/>
            <person name="Bruce D."/>
            <person name="Goodwin L."/>
            <person name="Pitluck S."/>
            <person name="Chertkov O."/>
            <person name="Brettin T."/>
            <person name="Detter J.C."/>
            <person name="Han C."/>
            <person name="Land M.L."/>
            <person name="Hauser L."/>
            <person name="Kyrpides N."/>
            <person name="Mikhailova N."/>
            <person name="Muyzer G."/>
            <person name="Woyke T."/>
        </authorList>
    </citation>
    <scope>NUCLEOTIDE SEQUENCE [LARGE SCALE GENOMIC DNA]</scope>
    <source>
        <strain evidence="4">ASO3-1</strain>
    </source>
</reference>
<keyword evidence="1 4" id="KW-0808">Transferase</keyword>
<dbReference type="PANTHER" id="PTHR43584:SF8">
    <property type="entry name" value="N-ACETYLMURAMATE ALPHA-1-PHOSPHATE URIDYLYLTRANSFERASE"/>
    <property type="match status" value="1"/>
</dbReference>
<dbReference type="SUPFAM" id="SSF53448">
    <property type="entry name" value="Nucleotide-diphospho-sugar transferases"/>
    <property type="match status" value="1"/>
</dbReference>
<dbReference type="Proteomes" id="UP000005496">
    <property type="component" value="Unassembled WGS sequence"/>
</dbReference>
<keyword evidence="2" id="KW-0548">Nucleotidyltransferase</keyword>
<evidence type="ECO:0000256" key="2">
    <source>
        <dbReference type="ARBA" id="ARBA00022695"/>
    </source>
</evidence>
<name>D6SLK5_9BACT</name>
<dbReference type="InterPro" id="IPR005835">
    <property type="entry name" value="NTP_transferase_dom"/>
</dbReference>
<accession>D6SLK5</accession>
<dbReference type="Gene3D" id="3.90.550.10">
    <property type="entry name" value="Spore Coat Polysaccharide Biosynthesis Protein SpsA, Chain A"/>
    <property type="match status" value="1"/>
</dbReference>
<dbReference type="PANTHER" id="PTHR43584">
    <property type="entry name" value="NUCLEOTIDYL TRANSFERASE"/>
    <property type="match status" value="1"/>
</dbReference>
<dbReference type="OrthoDB" id="9788272at2"/>
<dbReference type="eggNOG" id="COG1209">
    <property type="taxonomic scope" value="Bacteria"/>
</dbReference>
<evidence type="ECO:0000313" key="4">
    <source>
        <dbReference type="EMBL" id="EFI35566.1"/>
    </source>
</evidence>
<organism evidence="4 5">
    <name type="scientific">Desulfonatronospira thiodismutans ASO3-1</name>
    <dbReference type="NCBI Taxonomy" id="555779"/>
    <lineage>
        <taxon>Bacteria</taxon>
        <taxon>Pseudomonadati</taxon>
        <taxon>Thermodesulfobacteriota</taxon>
        <taxon>Desulfovibrionia</taxon>
        <taxon>Desulfovibrionales</taxon>
        <taxon>Desulfonatronovibrionaceae</taxon>
        <taxon>Desulfonatronospira</taxon>
    </lineage>
</organism>
<dbReference type="AlphaFoldDB" id="D6SLK5"/>
<dbReference type="GO" id="GO:0016779">
    <property type="term" value="F:nucleotidyltransferase activity"/>
    <property type="evidence" value="ECO:0007669"/>
    <property type="project" value="UniProtKB-KW"/>
</dbReference>
<dbReference type="InterPro" id="IPR050065">
    <property type="entry name" value="GlmU-like"/>
</dbReference>
<dbReference type="EMBL" id="ACJN02000001">
    <property type="protein sequence ID" value="EFI35566.1"/>
    <property type="molecule type" value="Genomic_DNA"/>
</dbReference>
<protein>
    <submittedName>
        <fullName evidence="4">Nucleotidyl transferase</fullName>
    </submittedName>
</protein>
<sequence>MKALILAAGPGKRLKAQTKEHNKCMFSVFGKPLIEHSLITAASLKEIDEIIIVVGHMAEQIINAYGTKYQDKTVKYRIQSPLKGPVGAIEAALLDLESEDFLLLFGSELVVQGRYQEMIKDFYHHKLSVSCGVVPASEKVPYSVIQDEKGFIYRLVEKPARLVNKWMGTGSCVFQSSALEYSASVPVHPVARERTLPDLIQTAVDNGHPVKSFNLGNDYVSINTKEDLDALEKPVTFYQ</sequence>
<comment type="caution">
    <text evidence="4">The sequence shown here is derived from an EMBL/GenBank/DDBJ whole genome shotgun (WGS) entry which is preliminary data.</text>
</comment>
<proteinExistence type="predicted"/>
<evidence type="ECO:0000313" key="5">
    <source>
        <dbReference type="Proteomes" id="UP000005496"/>
    </source>
</evidence>
<dbReference type="RefSeq" id="WP_008868698.1">
    <property type="nucleotide sequence ID" value="NZ_ACJN02000001.1"/>
</dbReference>
<evidence type="ECO:0000256" key="1">
    <source>
        <dbReference type="ARBA" id="ARBA00022679"/>
    </source>
</evidence>
<evidence type="ECO:0000259" key="3">
    <source>
        <dbReference type="Pfam" id="PF00483"/>
    </source>
</evidence>
<feature type="domain" description="Nucleotidyl transferase" evidence="3">
    <location>
        <begin position="2"/>
        <end position="214"/>
    </location>
</feature>
<gene>
    <name evidence="4" type="ORF">Dthio_PD2992</name>
</gene>